<sequence length="137" mass="13667">MLAVPLQGYAAATMAFCAPTGTPAAAGTTLQPVAQADHGNHGHAAAPDHGAHATHAGHTGTHAQHAETAADVSDGHHAHADGGAAHKCGNCGACHALGLTSALLQFVPHVLPPADLVEPFHPVASVAPRLLDKPPRV</sequence>
<evidence type="ECO:0000256" key="2">
    <source>
        <dbReference type="SAM" id="SignalP"/>
    </source>
</evidence>
<proteinExistence type="predicted"/>
<protein>
    <recommendedName>
        <fullName evidence="5">DUF2946 domain-containing protein</fullName>
    </recommendedName>
</protein>
<feature type="compositionally biased region" description="Low complexity" evidence="1">
    <location>
        <begin position="35"/>
        <end position="72"/>
    </location>
</feature>
<evidence type="ECO:0000313" key="4">
    <source>
        <dbReference type="Proteomes" id="UP001226867"/>
    </source>
</evidence>
<gene>
    <name evidence="3" type="ORF">J2W36_000540</name>
</gene>
<reference evidence="3 4" key="1">
    <citation type="submission" date="2023-07" db="EMBL/GenBank/DDBJ databases">
        <title>Sorghum-associated microbial communities from plants grown in Nebraska, USA.</title>
        <authorList>
            <person name="Schachtman D."/>
        </authorList>
    </citation>
    <scope>NUCLEOTIDE SEQUENCE [LARGE SCALE GENOMIC DNA]</scope>
    <source>
        <strain evidence="3 4">DS1607</strain>
    </source>
</reference>
<feature type="chain" id="PRO_5047099946" description="DUF2946 domain-containing protein" evidence="2">
    <location>
        <begin position="18"/>
        <end position="137"/>
    </location>
</feature>
<evidence type="ECO:0000313" key="3">
    <source>
        <dbReference type="EMBL" id="MDP9898305.1"/>
    </source>
</evidence>
<feature type="region of interest" description="Disordered" evidence="1">
    <location>
        <begin position="35"/>
        <end position="82"/>
    </location>
</feature>
<dbReference type="RefSeq" id="WP_307688130.1">
    <property type="nucleotide sequence ID" value="NZ_JAUSRO010000002.1"/>
</dbReference>
<keyword evidence="4" id="KW-1185">Reference proteome</keyword>
<organism evidence="3 4">
    <name type="scientific">Variovorax ginsengisoli</name>
    <dbReference type="NCBI Taxonomy" id="363844"/>
    <lineage>
        <taxon>Bacteria</taxon>
        <taxon>Pseudomonadati</taxon>
        <taxon>Pseudomonadota</taxon>
        <taxon>Betaproteobacteria</taxon>
        <taxon>Burkholderiales</taxon>
        <taxon>Comamonadaceae</taxon>
        <taxon>Variovorax</taxon>
    </lineage>
</organism>
<accession>A0ABT9S1S3</accession>
<dbReference type="Proteomes" id="UP001226867">
    <property type="component" value="Unassembled WGS sequence"/>
</dbReference>
<evidence type="ECO:0000256" key="1">
    <source>
        <dbReference type="SAM" id="MobiDB-lite"/>
    </source>
</evidence>
<keyword evidence="2" id="KW-0732">Signal</keyword>
<dbReference type="EMBL" id="JAUSRO010000002">
    <property type="protein sequence ID" value="MDP9898305.1"/>
    <property type="molecule type" value="Genomic_DNA"/>
</dbReference>
<comment type="caution">
    <text evidence="3">The sequence shown here is derived from an EMBL/GenBank/DDBJ whole genome shotgun (WGS) entry which is preliminary data.</text>
</comment>
<evidence type="ECO:0008006" key="5">
    <source>
        <dbReference type="Google" id="ProtNLM"/>
    </source>
</evidence>
<name>A0ABT9S1S3_9BURK</name>
<feature type="signal peptide" evidence="2">
    <location>
        <begin position="1"/>
        <end position="17"/>
    </location>
</feature>